<organism evidence="1 2">
    <name type="scientific">Cryobacterium serini</name>
    <dbReference type="NCBI Taxonomy" id="1259201"/>
    <lineage>
        <taxon>Bacteria</taxon>
        <taxon>Bacillati</taxon>
        <taxon>Actinomycetota</taxon>
        <taxon>Actinomycetes</taxon>
        <taxon>Micrococcales</taxon>
        <taxon>Microbacteriaceae</taxon>
        <taxon>Cryobacterium</taxon>
    </lineage>
</organism>
<sequence length="175" mass="19127">MWPPRTSTRVLPLCARGSAHARRSSLTEPFRARVGVRWSDQDLNGHVNNARVATLIEEARLAWRAQALTGYDHVGSPTVVAALQLSFRRPIEFGAAVEIDVWVGRVGSKSYTLQYSGIQAGHPVLDASTVMVPLHPENGEARRLDAAERGSLARWFIAAAAPQQPRQQSQPKGTA</sequence>
<evidence type="ECO:0000313" key="1">
    <source>
        <dbReference type="EMBL" id="TFD85175.1"/>
    </source>
</evidence>
<dbReference type="PANTHER" id="PTHR31793">
    <property type="entry name" value="4-HYDROXYBENZOYL-COA THIOESTERASE FAMILY MEMBER"/>
    <property type="match status" value="1"/>
</dbReference>
<comment type="caution">
    <text evidence="1">The sequence shown here is derived from an EMBL/GenBank/DDBJ whole genome shotgun (WGS) entry which is preliminary data.</text>
</comment>
<dbReference type="Pfam" id="PF13279">
    <property type="entry name" value="4HBT_2"/>
    <property type="match status" value="1"/>
</dbReference>
<evidence type="ECO:0000313" key="2">
    <source>
        <dbReference type="Proteomes" id="UP000297626"/>
    </source>
</evidence>
<dbReference type="EMBL" id="SOHN01000018">
    <property type="protein sequence ID" value="TFD85175.1"/>
    <property type="molecule type" value="Genomic_DNA"/>
</dbReference>
<accession>A0A4R9BKA2</accession>
<gene>
    <name evidence="1" type="ORF">E3T51_15080</name>
</gene>
<dbReference type="InterPro" id="IPR050563">
    <property type="entry name" value="4-hydroxybenzoyl-CoA_TE"/>
</dbReference>
<dbReference type="AlphaFoldDB" id="A0A4R9BKA2"/>
<dbReference type="GO" id="GO:0047617">
    <property type="term" value="F:fatty acyl-CoA hydrolase activity"/>
    <property type="evidence" value="ECO:0007669"/>
    <property type="project" value="TreeGrafter"/>
</dbReference>
<reference evidence="1 2" key="1">
    <citation type="submission" date="2019-03" db="EMBL/GenBank/DDBJ databases">
        <title>Genomics of glacier-inhabiting Cryobacterium strains.</title>
        <authorList>
            <person name="Liu Q."/>
            <person name="Xin Y.-H."/>
        </authorList>
    </citation>
    <scope>NUCLEOTIDE SEQUENCE [LARGE SCALE GENOMIC DNA]</scope>
    <source>
        <strain evidence="1 2">Sr54</strain>
    </source>
</reference>
<dbReference type="InterPro" id="IPR029069">
    <property type="entry name" value="HotDog_dom_sf"/>
</dbReference>
<dbReference type="Proteomes" id="UP000297626">
    <property type="component" value="Unassembled WGS sequence"/>
</dbReference>
<keyword evidence="2" id="KW-1185">Reference proteome</keyword>
<proteinExistence type="predicted"/>
<protein>
    <submittedName>
        <fullName evidence="1">Acyl-CoA thioesterase</fullName>
    </submittedName>
</protein>
<name>A0A4R9BKA2_9MICO</name>
<dbReference type="Gene3D" id="3.10.129.10">
    <property type="entry name" value="Hotdog Thioesterase"/>
    <property type="match status" value="1"/>
</dbReference>
<dbReference type="SUPFAM" id="SSF54637">
    <property type="entry name" value="Thioesterase/thiol ester dehydrase-isomerase"/>
    <property type="match status" value="1"/>
</dbReference>
<dbReference type="CDD" id="cd00586">
    <property type="entry name" value="4HBT"/>
    <property type="match status" value="1"/>
</dbReference>
<dbReference type="PANTHER" id="PTHR31793:SF24">
    <property type="entry name" value="LONG-CHAIN ACYL-COA THIOESTERASE FADM"/>
    <property type="match status" value="1"/>
</dbReference>